<name>A0A2P2IW00_RHIMU</name>
<evidence type="ECO:0000313" key="1">
    <source>
        <dbReference type="EMBL" id="MBW85393.1"/>
    </source>
</evidence>
<dbReference type="EMBL" id="GGEC01004910">
    <property type="protein sequence ID" value="MBW85393.1"/>
    <property type="molecule type" value="Transcribed_RNA"/>
</dbReference>
<dbReference type="AlphaFoldDB" id="A0A2P2IW00"/>
<reference evidence="1" key="1">
    <citation type="submission" date="2018-02" db="EMBL/GenBank/DDBJ databases">
        <title>Rhizophora mucronata_Transcriptome.</title>
        <authorList>
            <person name="Meera S.P."/>
            <person name="Sreeshan A."/>
            <person name="Augustine A."/>
        </authorList>
    </citation>
    <scope>NUCLEOTIDE SEQUENCE</scope>
    <source>
        <tissue evidence="1">Leaf</tissue>
    </source>
</reference>
<proteinExistence type="predicted"/>
<protein>
    <submittedName>
        <fullName evidence="1">Uncharacterized protein</fullName>
    </submittedName>
</protein>
<sequence length="55" mass="6561">MMCILLELALFEWFRHYFCKILDCNSSFVAYHHITTNQSKFDHHSRPFSILGSSH</sequence>
<accession>A0A2P2IW00</accession>
<organism evidence="1">
    <name type="scientific">Rhizophora mucronata</name>
    <name type="common">Asiatic mangrove</name>
    <dbReference type="NCBI Taxonomy" id="61149"/>
    <lineage>
        <taxon>Eukaryota</taxon>
        <taxon>Viridiplantae</taxon>
        <taxon>Streptophyta</taxon>
        <taxon>Embryophyta</taxon>
        <taxon>Tracheophyta</taxon>
        <taxon>Spermatophyta</taxon>
        <taxon>Magnoliopsida</taxon>
        <taxon>eudicotyledons</taxon>
        <taxon>Gunneridae</taxon>
        <taxon>Pentapetalae</taxon>
        <taxon>rosids</taxon>
        <taxon>fabids</taxon>
        <taxon>Malpighiales</taxon>
        <taxon>Rhizophoraceae</taxon>
        <taxon>Rhizophora</taxon>
    </lineage>
</organism>